<dbReference type="GO" id="GO:0016787">
    <property type="term" value="F:hydrolase activity"/>
    <property type="evidence" value="ECO:0007669"/>
    <property type="project" value="UniProtKB-KW"/>
</dbReference>
<keyword evidence="3" id="KW-1185">Reference proteome</keyword>
<dbReference type="AlphaFoldDB" id="A0A6P0UG88"/>
<protein>
    <submittedName>
        <fullName evidence="2">Alpha/beta fold hydrolase</fullName>
    </submittedName>
</protein>
<dbReference type="RefSeq" id="WP_163605319.1">
    <property type="nucleotide sequence ID" value="NZ_JAABOO010000001.1"/>
</dbReference>
<evidence type="ECO:0000313" key="3">
    <source>
        <dbReference type="Proteomes" id="UP000468581"/>
    </source>
</evidence>
<dbReference type="SUPFAM" id="SSF53474">
    <property type="entry name" value="alpha/beta-Hydrolases"/>
    <property type="match status" value="1"/>
</dbReference>
<accession>A0A6P0UG88</accession>
<evidence type="ECO:0000259" key="1">
    <source>
        <dbReference type="Pfam" id="PF00561"/>
    </source>
</evidence>
<dbReference type="InterPro" id="IPR000073">
    <property type="entry name" value="AB_hydrolase_1"/>
</dbReference>
<dbReference type="Proteomes" id="UP000468581">
    <property type="component" value="Unassembled WGS sequence"/>
</dbReference>
<sequence>MKYLLLVLGIVFIVLYILFYRFSTPKSNEKIISSFSEKNYTAKIQYLEFDSRKVRILSSKEKIDPDLPTVLFIHGAIGSLTDFEKYMTDTELNEKANLISYDRIGYGPRQKGEVLNSIEQETLLVKKISEKLGITDIIPVGYSYGGPIALNYAIDNKLEQVVLCAPALYGSYEMIPAMIRFYKWRLTRFMVPNVWKSASKEKLYHAEDLLHYENKWSSVDSRIIDIHGNADWIVPYDNSIKLQNAIPNKEQFKLVTIEEEGHGLVWSSFDIIRAQLLELL</sequence>
<name>A0A6P0UG88_9FLAO</name>
<keyword evidence="2" id="KW-0378">Hydrolase</keyword>
<dbReference type="PANTHER" id="PTHR42886:SF29">
    <property type="entry name" value="PUMMELIG, ISOFORM A"/>
    <property type="match status" value="1"/>
</dbReference>
<dbReference type="InterPro" id="IPR029058">
    <property type="entry name" value="AB_hydrolase_fold"/>
</dbReference>
<dbReference type="Gene3D" id="3.40.50.1820">
    <property type="entry name" value="alpha/beta hydrolase"/>
    <property type="match status" value="1"/>
</dbReference>
<feature type="domain" description="AB hydrolase-1" evidence="1">
    <location>
        <begin position="68"/>
        <end position="166"/>
    </location>
</feature>
<dbReference type="EMBL" id="JAABOO010000001">
    <property type="protein sequence ID" value="NER12291.1"/>
    <property type="molecule type" value="Genomic_DNA"/>
</dbReference>
<dbReference type="PANTHER" id="PTHR42886">
    <property type="entry name" value="RE40534P-RELATED"/>
    <property type="match status" value="1"/>
</dbReference>
<gene>
    <name evidence="2" type="ORF">GWK08_02450</name>
</gene>
<comment type="caution">
    <text evidence="2">The sequence shown here is derived from an EMBL/GenBank/DDBJ whole genome shotgun (WGS) entry which is preliminary data.</text>
</comment>
<proteinExistence type="predicted"/>
<evidence type="ECO:0000313" key="2">
    <source>
        <dbReference type="EMBL" id="NER12291.1"/>
    </source>
</evidence>
<reference evidence="2 3" key="1">
    <citation type="submission" date="2020-01" db="EMBL/GenBank/DDBJ databases">
        <title>Leptobacterium flavescens.</title>
        <authorList>
            <person name="Wang G."/>
        </authorList>
    </citation>
    <scope>NUCLEOTIDE SEQUENCE [LARGE SCALE GENOMIC DNA]</scope>
    <source>
        <strain evidence="2 3">KCTC 22160</strain>
    </source>
</reference>
<organism evidence="2 3">
    <name type="scientific">Leptobacterium flavescens</name>
    <dbReference type="NCBI Taxonomy" id="472055"/>
    <lineage>
        <taxon>Bacteria</taxon>
        <taxon>Pseudomonadati</taxon>
        <taxon>Bacteroidota</taxon>
        <taxon>Flavobacteriia</taxon>
        <taxon>Flavobacteriales</taxon>
        <taxon>Flavobacteriaceae</taxon>
        <taxon>Leptobacterium</taxon>
    </lineage>
</organism>
<dbReference type="Pfam" id="PF00561">
    <property type="entry name" value="Abhydrolase_1"/>
    <property type="match status" value="1"/>
</dbReference>